<dbReference type="EMBL" id="CP144460">
    <property type="protein sequence ID" value="XBS38035.1"/>
    <property type="molecule type" value="Genomic_DNA"/>
</dbReference>
<dbReference type="InterPro" id="IPR032708">
    <property type="entry name" value="McjB_C"/>
</dbReference>
<evidence type="ECO:0000259" key="1">
    <source>
        <dbReference type="Pfam" id="PF13471"/>
    </source>
</evidence>
<feature type="domain" description="Microcin J25-processing protein McjB C-terminal" evidence="1">
    <location>
        <begin position="71"/>
        <end position="179"/>
    </location>
</feature>
<name>A0AAU7P8F4_9XANT</name>
<organism evidence="2">
    <name type="scientific">Xanthomonas sp. 10-10</name>
    <dbReference type="NCBI Taxonomy" id="3115848"/>
    <lineage>
        <taxon>Bacteria</taxon>
        <taxon>Pseudomonadati</taxon>
        <taxon>Pseudomonadota</taxon>
        <taxon>Gammaproteobacteria</taxon>
        <taxon>Lysobacterales</taxon>
        <taxon>Lysobacteraceae</taxon>
        <taxon>Xanthomonas</taxon>
    </lineage>
</organism>
<proteinExistence type="predicted"/>
<dbReference type="InterPro" id="IPR053521">
    <property type="entry name" value="McjB-like"/>
</dbReference>
<accession>A0AAU7P8F4</accession>
<sequence length="190" mass="21138">MFQRQYAVQPPGITAAARQLWRGRLAVSVSRAVAGVRHRLLAFARLPRFERLLLVPTWLLLGAARGAVRWIGFRHLARWVGHQMAVPPALPRLDERAQRRALQIGRTVRLAARHTPWRSNCLAQALASHCLLNVFRVAHVLCLGVARCADGTALQAHAWVVAGSQHVTGGHGTDRFARVGCFVPYAWRSQ</sequence>
<gene>
    <name evidence="2" type="ORF">VZ068_00380</name>
</gene>
<dbReference type="NCBIfam" id="NF033537">
    <property type="entry name" value="lasso_biosyn_B2"/>
    <property type="match status" value="1"/>
</dbReference>
<dbReference type="RefSeq" id="WP_349656521.1">
    <property type="nucleotide sequence ID" value="NZ_CP144460.1"/>
</dbReference>
<reference evidence="2" key="1">
    <citation type="submission" date="2024-02" db="EMBL/GenBank/DDBJ databases">
        <title>Complete genome sequence of Xanthomonas sp. 10-10.</title>
        <authorList>
            <person name="Biessy A."/>
            <person name="Ciotola M."/>
            <person name="Cadieux M."/>
            <person name="Soufiane B."/>
            <person name="Laforest M."/>
            <person name="Filion M."/>
        </authorList>
    </citation>
    <scope>NUCLEOTIDE SEQUENCE</scope>
    <source>
        <strain evidence="2">10-10</strain>
    </source>
</reference>
<evidence type="ECO:0000313" key="2">
    <source>
        <dbReference type="EMBL" id="XBS38035.1"/>
    </source>
</evidence>
<protein>
    <submittedName>
        <fullName evidence="2">Lasso peptide biosynthesis B2 protein</fullName>
    </submittedName>
</protein>
<dbReference type="Pfam" id="PF13471">
    <property type="entry name" value="Transglut_core3"/>
    <property type="match status" value="1"/>
</dbReference>
<dbReference type="AlphaFoldDB" id="A0AAU7P8F4"/>